<evidence type="ECO:0000256" key="1">
    <source>
        <dbReference type="SAM" id="MobiDB-lite"/>
    </source>
</evidence>
<feature type="chain" id="PRO_5042932106" evidence="2">
    <location>
        <begin position="22"/>
        <end position="277"/>
    </location>
</feature>
<keyword evidence="4" id="KW-1185">Reference proteome</keyword>
<comment type="caution">
    <text evidence="3">The sequence shown here is derived from an EMBL/GenBank/DDBJ whole genome shotgun (WGS) entry which is preliminary data.</text>
</comment>
<evidence type="ECO:0000313" key="4">
    <source>
        <dbReference type="Proteomes" id="UP001302126"/>
    </source>
</evidence>
<keyword evidence="2" id="KW-0732">Signal</keyword>
<evidence type="ECO:0000313" key="3">
    <source>
        <dbReference type="EMBL" id="KAK4183161.1"/>
    </source>
</evidence>
<gene>
    <name evidence="3" type="ORF">QBC35DRAFT_443865</name>
</gene>
<feature type="compositionally biased region" description="Low complexity" evidence="1">
    <location>
        <begin position="214"/>
        <end position="236"/>
    </location>
</feature>
<organism evidence="3 4">
    <name type="scientific">Podospora australis</name>
    <dbReference type="NCBI Taxonomy" id="1536484"/>
    <lineage>
        <taxon>Eukaryota</taxon>
        <taxon>Fungi</taxon>
        <taxon>Dikarya</taxon>
        <taxon>Ascomycota</taxon>
        <taxon>Pezizomycotina</taxon>
        <taxon>Sordariomycetes</taxon>
        <taxon>Sordariomycetidae</taxon>
        <taxon>Sordariales</taxon>
        <taxon>Podosporaceae</taxon>
        <taxon>Podospora</taxon>
    </lineage>
</organism>
<feature type="signal peptide" evidence="2">
    <location>
        <begin position="1"/>
        <end position="21"/>
    </location>
</feature>
<proteinExistence type="predicted"/>
<reference evidence="3" key="2">
    <citation type="submission" date="2023-05" db="EMBL/GenBank/DDBJ databases">
        <authorList>
            <consortium name="Lawrence Berkeley National Laboratory"/>
            <person name="Steindorff A."/>
            <person name="Hensen N."/>
            <person name="Bonometti L."/>
            <person name="Westerberg I."/>
            <person name="Brannstrom I.O."/>
            <person name="Guillou S."/>
            <person name="Cros-Aarteil S."/>
            <person name="Calhoun S."/>
            <person name="Haridas S."/>
            <person name="Kuo A."/>
            <person name="Mondo S."/>
            <person name="Pangilinan J."/>
            <person name="Riley R."/>
            <person name="Labutti K."/>
            <person name="Andreopoulos B."/>
            <person name="Lipzen A."/>
            <person name="Chen C."/>
            <person name="Yanf M."/>
            <person name="Daum C."/>
            <person name="Ng V."/>
            <person name="Clum A."/>
            <person name="Ohm R."/>
            <person name="Martin F."/>
            <person name="Silar P."/>
            <person name="Natvig D."/>
            <person name="Lalanne C."/>
            <person name="Gautier V."/>
            <person name="Ament-Velasquez S.L."/>
            <person name="Kruys A."/>
            <person name="Hutchinson M.I."/>
            <person name="Powell A.J."/>
            <person name="Barry K."/>
            <person name="Miller A.N."/>
            <person name="Grigoriev I.V."/>
            <person name="Debuchy R."/>
            <person name="Gladieux P."/>
            <person name="Thoren M.H."/>
            <person name="Johannesson H."/>
        </authorList>
    </citation>
    <scope>NUCLEOTIDE SEQUENCE</scope>
    <source>
        <strain evidence="3">PSN309</strain>
    </source>
</reference>
<feature type="compositionally biased region" description="Low complexity" evidence="1">
    <location>
        <begin position="182"/>
        <end position="192"/>
    </location>
</feature>
<name>A0AAN6WJU2_9PEZI</name>
<dbReference type="EMBL" id="MU864571">
    <property type="protein sequence ID" value="KAK4183161.1"/>
    <property type="molecule type" value="Genomic_DNA"/>
</dbReference>
<sequence>MHFSSNTFLAIAALAATTVQAGGAPSIVVTAKSGPNKVTECWPCNPIIAAILKCQRAPASEIQDCMCANQSPNPTPQNHWATASWDCRPCLLSDLTDDNAVFWGHLWQTIYQLSVSCGNRASGGIVYPGPVEGSICAGHEEVNYKACVALREKDEESWAYFGNWEYNPSNGTQVLNLLEPVESTSTTTSTEIRTIESESESETSAPASVAEVQSSEGAASATAGATTEANGSSSTITGAGAAATETVVTGAAGKGISHGSAAAVGFAAVAGLAVMLA</sequence>
<feature type="region of interest" description="Disordered" evidence="1">
    <location>
        <begin position="182"/>
        <end position="236"/>
    </location>
</feature>
<evidence type="ECO:0000256" key="2">
    <source>
        <dbReference type="SAM" id="SignalP"/>
    </source>
</evidence>
<protein>
    <submittedName>
        <fullName evidence="3">Uncharacterized protein</fullName>
    </submittedName>
</protein>
<accession>A0AAN6WJU2</accession>
<dbReference type="Proteomes" id="UP001302126">
    <property type="component" value="Unassembled WGS sequence"/>
</dbReference>
<reference evidence="3" key="1">
    <citation type="journal article" date="2023" name="Mol. Phylogenet. Evol.">
        <title>Genome-scale phylogeny and comparative genomics of the fungal order Sordariales.</title>
        <authorList>
            <person name="Hensen N."/>
            <person name="Bonometti L."/>
            <person name="Westerberg I."/>
            <person name="Brannstrom I.O."/>
            <person name="Guillou S."/>
            <person name="Cros-Aarteil S."/>
            <person name="Calhoun S."/>
            <person name="Haridas S."/>
            <person name="Kuo A."/>
            <person name="Mondo S."/>
            <person name="Pangilinan J."/>
            <person name="Riley R."/>
            <person name="LaButti K."/>
            <person name="Andreopoulos B."/>
            <person name="Lipzen A."/>
            <person name="Chen C."/>
            <person name="Yan M."/>
            <person name="Daum C."/>
            <person name="Ng V."/>
            <person name="Clum A."/>
            <person name="Steindorff A."/>
            <person name="Ohm R.A."/>
            <person name="Martin F."/>
            <person name="Silar P."/>
            <person name="Natvig D.O."/>
            <person name="Lalanne C."/>
            <person name="Gautier V."/>
            <person name="Ament-Velasquez S.L."/>
            <person name="Kruys A."/>
            <person name="Hutchinson M.I."/>
            <person name="Powell A.J."/>
            <person name="Barry K."/>
            <person name="Miller A.N."/>
            <person name="Grigoriev I.V."/>
            <person name="Debuchy R."/>
            <person name="Gladieux P."/>
            <person name="Hiltunen Thoren M."/>
            <person name="Johannesson H."/>
        </authorList>
    </citation>
    <scope>NUCLEOTIDE SEQUENCE</scope>
    <source>
        <strain evidence="3">PSN309</strain>
    </source>
</reference>
<dbReference type="AlphaFoldDB" id="A0AAN6WJU2"/>